<comment type="caution">
    <text evidence="3">The sequence shown here is derived from an EMBL/GenBank/DDBJ whole genome shotgun (WGS) entry which is preliminary data.</text>
</comment>
<proteinExistence type="inferred from homology"/>
<keyword evidence="4" id="KW-1185">Reference proteome</keyword>
<name>A0ABQ8HB42_9ROSI</name>
<comment type="similarity">
    <text evidence="1">Belongs to the cytochrome P450 family.</text>
</comment>
<evidence type="ECO:0008006" key="5">
    <source>
        <dbReference type="Google" id="ProtNLM"/>
    </source>
</evidence>
<evidence type="ECO:0000313" key="3">
    <source>
        <dbReference type="EMBL" id="KAH7553650.1"/>
    </source>
</evidence>
<evidence type="ECO:0000256" key="1">
    <source>
        <dbReference type="ARBA" id="ARBA00010617"/>
    </source>
</evidence>
<gene>
    <name evidence="3" type="ORF">JRO89_XS12G0038400</name>
</gene>
<feature type="chain" id="PRO_5045750325" description="Cytochrome P450" evidence="2">
    <location>
        <begin position="19"/>
        <end position="338"/>
    </location>
</feature>
<dbReference type="PANTHER" id="PTHR47950:SF14">
    <property type="entry name" value="CYTOCHROME P450 76A2-LIKE ISOFORM X1"/>
    <property type="match status" value="1"/>
</dbReference>
<dbReference type="InterPro" id="IPR001128">
    <property type="entry name" value="Cyt_P450"/>
</dbReference>
<keyword evidence="2" id="KW-0732">Signal</keyword>
<evidence type="ECO:0000256" key="2">
    <source>
        <dbReference type="SAM" id="SignalP"/>
    </source>
</evidence>
<dbReference type="SUPFAM" id="SSF48264">
    <property type="entry name" value="Cytochrome P450"/>
    <property type="match status" value="1"/>
</dbReference>
<dbReference type="PANTHER" id="PTHR47950">
    <property type="entry name" value="CYTOCHROME P450, FAMILY 76, SUBFAMILY C, POLYPEPTIDE 5-RELATED"/>
    <property type="match status" value="1"/>
</dbReference>
<reference evidence="3 4" key="1">
    <citation type="submission" date="2021-02" db="EMBL/GenBank/DDBJ databases">
        <title>Plant Genome Project.</title>
        <authorList>
            <person name="Zhang R.-G."/>
        </authorList>
    </citation>
    <scope>NUCLEOTIDE SEQUENCE [LARGE SCALE GENOMIC DNA]</scope>
    <source>
        <tissue evidence="3">Leaves</tissue>
    </source>
</reference>
<organism evidence="3 4">
    <name type="scientific">Xanthoceras sorbifolium</name>
    <dbReference type="NCBI Taxonomy" id="99658"/>
    <lineage>
        <taxon>Eukaryota</taxon>
        <taxon>Viridiplantae</taxon>
        <taxon>Streptophyta</taxon>
        <taxon>Embryophyta</taxon>
        <taxon>Tracheophyta</taxon>
        <taxon>Spermatophyta</taxon>
        <taxon>Magnoliopsida</taxon>
        <taxon>eudicotyledons</taxon>
        <taxon>Gunneridae</taxon>
        <taxon>Pentapetalae</taxon>
        <taxon>rosids</taxon>
        <taxon>malvids</taxon>
        <taxon>Sapindales</taxon>
        <taxon>Sapindaceae</taxon>
        <taxon>Xanthoceroideae</taxon>
        <taxon>Xanthoceras</taxon>
    </lineage>
</organism>
<dbReference type="Pfam" id="PF00067">
    <property type="entry name" value="p450"/>
    <property type="match status" value="1"/>
</dbReference>
<dbReference type="EMBL" id="JAFEMO010000012">
    <property type="protein sequence ID" value="KAH7553650.1"/>
    <property type="molecule type" value="Genomic_DNA"/>
</dbReference>
<feature type="signal peptide" evidence="2">
    <location>
        <begin position="1"/>
        <end position="18"/>
    </location>
</feature>
<dbReference type="Gene3D" id="1.10.630.10">
    <property type="entry name" value="Cytochrome P450"/>
    <property type="match status" value="1"/>
</dbReference>
<evidence type="ECO:0000313" key="4">
    <source>
        <dbReference type="Proteomes" id="UP000827721"/>
    </source>
</evidence>
<sequence length="338" mass="38926">MLSTFSIFLCLVVFLASALLLHRRRKSRLNRKLPPGPPGWPFFGNMFDLGTMPHRTLTELRHKYGDVLWLKFGAVNTMAILSTEAATDFFKNHDLSFAERTITDIMRVRGYDKGSLALAPYGSFWRLLRRIVTVEMLVNKRINETASVRRKCVDDMLLWIEQEAARQNEGTAAPACGVHVARFVFLSTFNLLGNLMLSRDLLDPHAKDGAEFFTAMMGLMEWSGHPNMADFFPWLRWLDLQGLRRKMDRDLGKALEIASKFVRERLEVKKTVSDDHEKKKKDFLDVLLEFEGNGKDEPEKISEKDLNIFILEKIDMDDRLGITMRKAEPLLAVPKRCM</sequence>
<dbReference type="InterPro" id="IPR036396">
    <property type="entry name" value="Cyt_P450_sf"/>
</dbReference>
<dbReference type="Proteomes" id="UP000827721">
    <property type="component" value="Unassembled WGS sequence"/>
</dbReference>
<accession>A0ABQ8HB42</accession>
<protein>
    <recommendedName>
        <fullName evidence="5">Cytochrome P450</fullName>
    </recommendedName>
</protein>